<dbReference type="AlphaFoldDB" id="Q8GHD3"/>
<accession>Q8GHD3</accession>
<dbReference type="EMBL" id="AF329398">
    <property type="protein sequence ID" value="AAN65218.1"/>
    <property type="molecule type" value="Genomic_DNA"/>
</dbReference>
<organism evidence="2">
    <name type="scientific">Streptomyces roseochromogenus subsp. oscitans</name>
    <dbReference type="NCBI Taxonomy" id="149682"/>
    <lineage>
        <taxon>Bacteria</taxon>
        <taxon>Bacillati</taxon>
        <taxon>Actinomycetota</taxon>
        <taxon>Actinomycetes</taxon>
        <taxon>Kitasatosporales</taxon>
        <taxon>Streptomycetaceae</taxon>
        <taxon>Streptomyces</taxon>
    </lineage>
</organism>
<evidence type="ECO:0000313" key="2">
    <source>
        <dbReference type="EMBL" id="AAN65218.1"/>
    </source>
</evidence>
<evidence type="ECO:0000256" key="1">
    <source>
        <dbReference type="SAM" id="MobiDB-lite"/>
    </source>
</evidence>
<sequence>MASSLVMCRRPGCSSCPGPSRTCGGVSRPHGRHCRDRHSRANALTCRLVHGVRLLQLTGGERRRDHAPPTGLGAVDLTELLARRPQMLVRNGRNVHAAMLDAARLCRGIRTRTAGKPAAVHWRLRSSGARGRPPGQQEASMRPSRICAR</sequence>
<name>Q8GHD3_STRRC</name>
<protein>
    <submittedName>
        <fullName evidence="2">Uncharacterized protein</fullName>
    </submittedName>
</protein>
<feature type="region of interest" description="Disordered" evidence="1">
    <location>
        <begin position="124"/>
        <end position="149"/>
    </location>
</feature>
<reference evidence="2" key="1">
    <citation type="journal article" date="2002" name="Microbiology">
        <title>Molecular cloning and sequence analysis of the clorobiocin biosynthetic gene cluster: new insights into the biosynthesis of aminocoumarin antibiotics.</title>
        <authorList>
            <person name="Pojer F."/>
            <person name="Li S.M."/>
            <person name="Heide L."/>
        </authorList>
    </citation>
    <scope>NUCLEOTIDE SEQUENCE</scope>
    <source>
        <strain evidence="2">DS 12.976</strain>
    </source>
</reference>
<proteinExistence type="predicted"/>